<organism evidence="1">
    <name type="scientific">bioreactor metagenome</name>
    <dbReference type="NCBI Taxonomy" id="1076179"/>
    <lineage>
        <taxon>unclassified sequences</taxon>
        <taxon>metagenomes</taxon>
        <taxon>ecological metagenomes</taxon>
    </lineage>
</organism>
<protein>
    <submittedName>
        <fullName evidence="1">Uncharacterized protein</fullName>
    </submittedName>
</protein>
<evidence type="ECO:0000313" key="1">
    <source>
        <dbReference type="EMBL" id="MPN45153.1"/>
    </source>
</evidence>
<proteinExistence type="predicted"/>
<sequence length="35" mass="3922">MNQKVSVLDRIAAQIECVKFGEAFETSEINFSMVS</sequence>
<comment type="caution">
    <text evidence="1">The sequence shown here is derived from an EMBL/GenBank/DDBJ whole genome shotgun (WGS) entry which is preliminary data.</text>
</comment>
<gene>
    <name evidence="1" type="ORF">SDC9_192720</name>
</gene>
<dbReference type="EMBL" id="VSSQ01104820">
    <property type="protein sequence ID" value="MPN45153.1"/>
    <property type="molecule type" value="Genomic_DNA"/>
</dbReference>
<dbReference type="AlphaFoldDB" id="A0A645ICJ2"/>
<name>A0A645ICJ2_9ZZZZ</name>
<reference evidence="1" key="1">
    <citation type="submission" date="2019-08" db="EMBL/GenBank/DDBJ databases">
        <authorList>
            <person name="Kucharzyk K."/>
            <person name="Murdoch R.W."/>
            <person name="Higgins S."/>
            <person name="Loffler F."/>
        </authorList>
    </citation>
    <scope>NUCLEOTIDE SEQUENCE</scope>
</reference>
<accession>A0A645ICJ2</accession>